<comment type="caution">
    <text evidence="2">The sequence shown here is derived from an EMBL/GenBank/DDBJ whole genome shotgun (WGS) entry which is preliminary data.</text>
</comment>
<keyword evidence="3" id="KW-1185">Reference proteome</keyword>
<feature type="chain" id="PRO_5038898386" evidence="1">
    <location>
        <begin position="24"/>
        <end position="67"/>
    </location>
</feature>
<evidence type="ECO:0000256" key="1">
    <source>
        <dbReference type="SAM" id="SignalP"/>
    </source>
</evidence>
<keyword evidence="1" id="KW-0732">Signal</keyword>
<reference evidence="2" key="2">
    <citation type="submission" date="2020-09" db="EMBL/GenBank/DDBJ databases">
        <authorList>
            <person name="Sun Q."/>
            <person name="Ohkuma M."/>
        </authorList>
    </citation>
    <scope>NUCLEOTIDE SEQUENCE</scope>
    <source>
        <strain evidence="2">JCM 4518</strain>
    </source>
</reference>
<evidence type="ECO:0000313" key="3">
    <source>
        <dbReference type="Proteomes" id="UP000644020"/>
    </source>
</evidence>
<accession>A0A918WCU9</accession>
<sequence>MTRMVRAFGAIAFAAAAAAGVLALNGEPTWDVPPAEVHAAPVEPTWDFTPAGVREPTWDSAPLDFGA</sequence>
<evidence type="ECO:0000313" key="2">
    <source>
        <dbReference type="EMBL" id="GHA97360.1"/>
    </source>
</evidence>
<organism evidence="2 3">
    <name type="scientific">Streptomyces termitum</name>
    <dbReference type="NCBI Taxonomy" id="67368"/>
    <lineage>
        <taxon>Bacteria</taxon>
        <taxon>Bacillati</taxon>
        <taxon>Actinomycetota</taxon>
        <taxon>Actinomycetes</taxon>
        <taxon>Kitasatosporales</taxon>
        <taxon>Streptomycetaceae</taxon>
        <taxon>Streptomyces</taxon>
    </lineage>
</organism>
<feature type="signal peptide" evidence="1">
    <location>
        <begin position="1"/>
        <end position="23"/>
    </location>
</feature>
<protein>
    <submittedName>
        <fullName evidence="2">Uncharacterized protein</fullName>
    </submittedName>
</protein>
<reference evidence="2" key="1">
    <citation type="journal article" date="2014" name="Int. J. Syst. Evol. Microbiol.">
        <title>Complete genome sequence of Corynebacterium casei LMG S-19264T (=DSM 44701T), isolated from a smear-ripened cheese.</title>
        <authorList>
            <consortium name="US DOE Joint Genome Institute (JGI-PGF)"/>
            <person name="Walter F."/>
            <person name="Albersmeier A."/>
            <person name="Kalinowski J."/>
            <person name="Ruckert C."/>
        </authorList>
    </citation>
    <scope>NUCLEOTIDE SEQUENCE</scope>
    <source>
        <strain evidence="2">JCM 4518</strain>
    </source>
</reference>
<name>A0A918WCU9_9ACTN</name>
<proteinExistence type="predicted"/>
<dbReference type="Proteomes" id="UP000644020">
    <property type="component" value="Unassembled WGS sequence"/>
</dbReference>
<dbReference type="EMBL" id="BMUL01000012">
    <property type="protein sequence ID" value="GHA97360.1"/>
    <property type="molecule type" value="Genomic_DNA"/>
</dbReference>
<dbReference type="AlphaFoldDB" id="A0A918WCU9"/>
<gene>
    <name evidence="2" type="ORF">GCM10010305_46160</name>
</gene>